<protein>
    <submittedName>
        <fullName evidence="2">Uncharacterized protein</fullName>
    </submittedName>
</protein>
<gene>
    <name evidence="2" type="ORF">C0630_02325</name>
</gene>
<comment type="caution">
    <text evidence="2">The sequence shown here is derived from an EMBL/GenBank/DDBJ whole genome shotgun (WGS) entry which is preliminary data.</text>
</comment>
<feature type="compositionally biased region" description="Basic and acidic residues" evidence="1">
    <location>
        <begin position="33"/>
        <end position="49"/>
    </location>
</feature>
<proteinExistence type="predicted"/>
<name>A0A2N6D030_9GAMM</name>
<reference evidence="2 3" key="1">
    <citation type="submission" date="2017-11" db="EMBL/GenBank/DDBJ databases">
        <title>Genome-resolved metagenomics identifies genetic mobility, metabolic interactions, and unexpected diversity in perchlorate-reducing communities.</title>
        <authorList>
            <person name="Barnum T.P."/>
            <person name="Figueroa I.A."/>
            <person name="Carlstrom C.I."/>
            <person name="Lucas L.N."/>
            <person name="Engelbrektson A.L."/>
            <person name="Coates J.D."/>
        </authorList>
    </citation>
    <scope>NUCLEOTIDE SEQUENCE [LARGE SCALE GENOMIC DNA]</scope>
    <source>
        <strain evidence="2">BM301</strain>
    </source>
</reference>
<dbReference type="EMBL" id="PKUN01000002">
    <property type="protein sequence ID" value="PLX63019.1"/>
    <property type="molecule type" value="Genomic_DNA"/>
</dbReference>
<organism evidence="2 3">
    <name type="scientific">Sedimenticola selenatireducens</name>
    <dbReference type="NCBI Taxonomy" id="191960"/>
    <lineage>
        <taxon>Bacteria</taxon>
        <taxon>Pseudomonadati</taxon>
        <taxon>Pseudomonadota</taxon>
        <taxon>Gammaproteobacteria</taxon>
        <taxon>Chromatiales</taxon>
        <taxon>Sedimenticolaceae</taxon>
        <taxon>Sedimenticola</taxon>
    </lineage>
</organism>
<evidence type="ECO:0000313" key="2">
    <source>
        <dbReference type="EMBL" id="PLX63019.1"/>
    </source>
</evidence>
<evidence type="ECO:0000256" key="1">
    <source>
        <dbReference type="SAM" id="MobiDB-lite"/>
    </source>
</evidence>
<sequence>MSNAESLKYPSNQLAGLFTIAVGLIGEPSAGPLDKRGKGLLIHRSDQDNTQRNPNVDQYTAGDEIDAKQPPGDD</sequence>
<feature type="region of interest" description="Disordered" evidence="1">
    <location>
        <begin position="28"/>
        <end position="74"/>
    </location>
</feature>
<accession>A0A2N6D030</accession>
<dbReference type="AlphaFoldDB" id="A0A2N6D030"/>
<evidence type="ECO:0000313" key="3">
    <source>
        <dbReference type="Proteomes" id="UP000235015"/>
    </source>
</evidence>
<dbReference type="Proteomes" id="UP000235015">
    <property type="component" value="Unassembled WGS sequence"/>
</dbReference>